<organism evidence="1 2">
    <name type="scientific">Thelephora ganbajun</name>
    <name type="common">Ganba fungus</name>
    <dbReference type="NCBI Taxonomy" id="370292"/>
    <lineage>
        <taxon>Eukaryota</taxon>
        <taxon>Fungi</taxon>
        <taxon>Dikarya</taxon>
        <taxon>Basidiomycota</taxon>
        <taxon>Agaricomycotina</taxon>
        <taxon>Agaricomycetes</taxon>
        <taxon>Thelephorales</taxon>
        <taxon>Thelephoraceae</taxon>
        <taxon>Thelephora</taxon>
    </lineage>
</organism>
<evidence type="ECO:0000313" key="2">
    <source>
        <dbReference type="Proteomes" id="UP000886501"/>
    </source>
</evidence>
<comment type="caution">
    <text evidence="1">The sequence shown here is derived from an EMBL/GenBank/DDBJ whole genome shotgun (WGS) entry which is preliminary data.</text>
</comment>
<proteinExistence type="predicted"/>
<sequence length="1491" mass="164700">MEASNHLPSPPGTSHREEKENRRIFAHMPRVSWSEENEIHPLSPSSSFTNLRPSASYELPVKSILRKSSSFPFTDLHQEVEREVTPEPDTPLFNSNYLSGPVSRIIMMDACLKDLIQAYNILAARIRTAVLGEAEIDSALPLFDPLRSNQDLFTDAVVRDLGRAMTDPSLPKENRPEVSLPSPRPSPSRKRHGMTEDEVRYARDLATTTHSVVKLLALLCASPQLCQLFSDDNLSSMLTVLLAIPMADNLPTPNARKTCALTIWFVQVQRLPPSVLAPAKDRIAYSLRRGIEGELGKEGKKGSVSDGLKAVHDLSLYQPDIFAPAFVDLLPSVLCSLLAATLPLRVQACHALGGFVNGLLSLPRSAIHTRVSETVAAFLLVPSTPKKSGSESNITRTLRTLLGIQEPTRPAHGPVWALVVVGCFAVLLGPRAYTDPQIYRIFHAQCNQIMRHKKSTIRAMGCLLWRCLAWVYVQPPLLPDPTETDEDEEEEVEILCHPDDGWPAKCQAEWWSLVQAVLEMRTGVSTIVCLLSAPYDSSGELVHSVLRILGNMVRKGGMACGEGVQVVQRLVSNELPATQGEDSSPTATLPTAFLDGYPGPLSADFQNLSVVVKPILDNCVTVDSVRPLTSGELAHDAVFKGLVALWRDGLRAVIIEGDMDPPSEVLHIWERLLRIRFGQVEELEADTNAFIHQLSGLLLDILVDKEIAPSPHQETDGLPSPSSSPIAPRQPVATSRSNSALRIFLMRHLWRITRDVLPLELLQGICVPMLSHLKEHHTVLVPGLPGCPPGDEDALEQWGRLSAELLMGCHVGSVVTFMGATKIFKYDLKKVKRWISHMRGVAWRHYAEKWMEMSEDWDEAISVLLLPITAGNEPWAFSGEDIRIWEQLFTYTLDKALDNGAEPGSILEEIAATVHEHQTPTWTSATRIVDLIVSKLGIANLKETSILKLANQTLISAYSTPRDTVTTTWLIRSVTRIAEESPTSFTPYVLDQIQGGLSLWFADEDSVFSAGEYEFDVLMSYQTILFVIRGLPRQWKTVDRFSALIGAPFRSKARRLSVIVDAFDEFWGSTYADVNKPVGGWPAPIEVALQASRQGGEISSTNQDYETLEPIENDSRDDQGPIRGSIGETPREIPSTGDIDLDKAHGITAVEHPIQLHPRDTTAVCESPSTPRKKRHTHVPTPPRRHRTSSSPKTLHPMGLEPHSPRSPLTDLRKRNVASASPYTSPTPKASDKENVGPRPLPDMFASILGKRKTEPTIEDSTGYVKRRITSSRSLKMTRNSAVTRGDTTIASEGPTETGGDDVVNTPSKKRKSEIFVGVVIPTMKEVMLRRRHSTPLKEAADSQSSGHPILRKSRSTARMDVVDNRDSSLEASPRKKVRTIRSGEPTTPMVDFPVAGSDDSILAVDPSVTTVQLSSDDDPIRLGRYTPRVLVSPVLNVRRLNEKRWDEADVGSDDSIEPNSPTKDVIERRKKMGWPSVRRAVDGGRGVLVL</sequence>
<evidence type="ECO:0000313" key="1">
    <source>
        <dbReference type="EMBL" id="KAF9648012.1"/>
    </source>
</evidence>
<dbReference type="EMBL" id="MU118021">
    <property type="protein sequence ID" value="KAF9648012.1"/>
    <property type="molecule type" value="Genomic_DNA"/>
</dbReference>
<keyword evidence="2" id="KW-1185">Reference proteome</keyword>
<dbReference type="Proteomes" id="UP000886501">
    <property type="component" value="Unassembled WGS sequence"/>
</dbReference>
<gene>
    <name evidence="1" type="ORF">BDM02DRAFT_3269788</name>
</gene>
<name>A0ACB6ZEK4_THEGA</name>
<accession>A0ACB6ZEK4</accession>
<reference evidence="1" key="1">
    <citation type="submission" date="2019-10" db="EMBL/GenBank/DDBJ databases">
        <authorList>
            <consortium name="DOE Joint Genome Institute"/>
            <person name="Kuo A."/>
            <person name="Miyauchi S."/>
            <person name="Kiss E."/>
            <person name="Drula E."/>
            <person name="Kohler A."/>
            <person name="Sanchez-Garcia M."/>
            <person name="Andreopoulos B."/>
            <person name="Barry K.W."/>
            <person name="Bonito G."/>
            <person name="Buee M."/>
            <person name="Carver A."/>
            <person name="Chen C."/>
            <person name="Cichocki N."/>
            <person name="Clum A."/>
            <person name="Culley D."/>
            <person name="Crous P.W."/>
            <person name="Fauchery L."/>
            <person name="Girlanda M."/>
            <person name="Hayes R."/>
            <person name="Keri Z."/>
            <person name="Labutti K."/>
            <person name="Lipzen A."/>
            <person name="Lombard V."/>
            <person name="Magnuson J."/>
            <person name="Maillard F."/>
            <person name="Morin E."/>
            <person name="Murat C."/>
            <person name="Nolan M."/>
            <person name="Ohm R."/>
            <person name="Pangilinan J."/>
            <person name="Pereira M."/>
            <person name="Perotto S."/>
            <person name="Peter M."/>
            <person name="Riley R."/>
            <person name="Sitrit Y."/>
            <person name="Stielow B."/>
            <person name="Szollosi G."/>
            <person name="Zifcakova L."/>
            <person name="Stursova M."/>
            <person name="Spatafora J.W."/>
            <person name="Tedersoo L."/>
            <person name="Vaario L.-M."/>
            <person name="Yamada A."/>
            <person name="Yan M."/>
            <person name="Wang P."/>
            <person name="Xu J."/>
            <person name="Bruns T."/>
            <person name="Baldrian P."/>
            <person name="Vilgalys R."/>
            <person name="Henrissat B."/>
            <person name="Grigoriev I.V."/>
            <person name="Hibbett D."/>
            <person name="Nagy L.G."/>
            <person name="Martin F.M."/>
        </authorList>
    </citation>
    <scope>NUCLEOTIDE SEQUENCE</scope>
    <source>
        <strain evidence="1">P2</strain>
    </source>
</reference>
<protein>
    <submittedName>
        <fullName evidence="1">Uncharacterized protein</fullName>
    </submittedName>
</protein>
<reference evidence="1" key="2">
    <citation type="journal article" date="2020" name="Nat. Commun.">
        <title>Large-scale genome sequencing of mycorrhizal fungi provides insights into the early evolution of symbiotic traits.</title>
        <authorList>
            <person name="Miyauchi S."/>
            <person name="Kiss E."/>
            <person name="Kuo A."/>
            <person name="Drula E."/>
            <person name="Kohler A."/>
            <person name="Sanchez-Garcia M."/>
            <person name="Morin E."/>
            <person name="Andreopoulos B."/>
            <person name="Barry K.W."/>
            <person name="Bonito G."/>
            <person name="Buee M."/>
            <person name="Carver A."/>
            <person name="Chen C."/>
            <person name="Cichocki N."/>
            <person name="Clum A."/>
            <person name="Culley D."/>
            <person name="Crous P.W."/>
            <person name="Fauchery L."/>
            <person name="Girlanda M."/>
            <person name="Hayes R.D."/>
            <person name="Keri Z."/>
            <person name="LaButti K."/>
            <person name="Lipzen A."/>
            <person name="Lombard V."/>
            <person name="Magnuson J."/>
            <person name="Maillard F."/>
            <person name="Murat C."/>
            <person name="Nolan M."/>
            <person name="Ohm R.A."/>
            <person name="Pangilinan J."/>
            <person name="Pereira M.F."/>
            <person name="Perotto S."/>
            <person name="Peter M."/>
            <person name="Pfister S."/>
            <person name="Riley R."/>
            <person name="Sitrit Y."/>
            <person name="Stielow J.B."/>
            <person name="Szollosi G."/>
            <person name="Zifcakova L."/>
            <person name="Stursova M."/>
            <person name="Spatafora J.W."/>
            <person name="Tedersoo L."/>
            <person name="Vaario L.M."/>
            <person name="Yamada A."/>
            <person name="Yan M."/>
            <person name="Wang P."/>
            <person name="Xu J."/>
            <person name="Bruns T."/>
            <person name="Baldrian P."/>
            <person name="Vilgalys R."/>
            <person name="Dunand C."/>
            <person name="Henrissat B."/>
            <person name="Grigoriev I.V."/>
            <person name="Hibbett D."/>
            <person name="Nagy L.G."/>
            <person name="Martin F.M."/>
        </authorList>
    </citation>
    <scope>NUCLEOTIDE SEQUENCE</scope>
    <source>
        <strain evidence="1">P2</strain>
    </source>
</reference>